<sequence length="218" mass="23492">MNDLGFYGKLACRGDFVSRGLPQTFIQPWDQWLAAGIQASQQALGERWLDAYLVSPLWRFALAPGLCGPDAVVGVLMPSIDRVGRYFPLTVAQVLAPEESLASVLAGEDTWFEEVEAVLLATLEPEAGFERFEAALQPFRGARPLLQGPRETLGGLQRLAATSPEARALALAECACAGMSLWWGRGSERIAPGLMRCAGLPRSADFAGFLLGCEAHTV</sequence>
<gene>
    <name evidence="1" type="primary">tagF</name>
    <name evidence="1" type="ORF">FEM01_10570</name>
</gene>
<dbReference type="Gene3D" id="3.40.1730.10">
    <property type="entry name" value="pa0076 domain"/>
    <property type="match status" value="1"/>
</dbReference>
<reference evidence="1 2" key="1">
    <citation type="submission" date="2019-05" db="EMBL/GenBank/DDBJ databases">
        <title>Pseudomonas sp. SC006 isolated from lettuce that can produce HBGAs.</title>
        <authorList>
            <person name="Wang D."/>
            <person name="Liao N."/>
            <person name="Liu D."/>
            <person name="Zhang Z."/>
            <person name="Zou S."/>
        </authorList>
    </citation>
    <scope>NUCLEOTIDE SEQUENCE [LARGE SCALE GENOMIC DNA]</scope>
    <source>
        <strain evidence="1 2">SC006</strain>
    </source>
</reference>
<evidence type="ECO:0000313" key="1">
    <source>
        <dbReference type="EMBL" id="TLP61919.1"/>
    </source>
</evidence>
<dbReference type="RefSeq" id="WP_138219378.1">
    <property type="nucleotide sequence ID" value="NZ_VAUO01000003.1"/>
</dbReference>
<name>A0A5R8Z801_9PSED</name>
<organism evidence="1 2">
    <name type="scientific">Pseudomonas mosselii</name>
    <dbReference type="NCBI Taxonomy" id="78327"/>
    <lineage>
        <taxon>Bacteria</taxon>
        <taxon>Pseudomonadati</taxon>
        <taxon>Pseudomonadota</taxon>
        <taxon>Gammaproteobacteria</taxon>
        <taxon>Pseudomonadales</taxon>
        <taxon>Pseudomonadaceae</taxon>
        <taxon>Pseudomonas</taxon>
    </lineage>
</organism>
<dbReference type="EMBL" id="VAUO01000003">
    <property type="protein sequence ID" value="TLP61919.1"/>
    <property type="molecule type" value="Genomic_DNA"/>
</dbReference>
<dbReference type="OrthoDB" id="9801841at2"/>
<dbReference type="AlphaFoldDB" id="A0A5R8Z801"/>
<evidence type="ECO:0000313" key="2">
    <source>
        <dbReference type="Proteomes" id="UP000309819"/>
    </source>
</evidence>
<protein>
    <submittedName>
        <fullName evidence="1">Type VI secretion system-associated protein TagF</fullName>
    </submittedName>
</protein>
<accession>A0A5R8Z801</accession>
<dbReference type="InterPro" id="IPR038225">
    <property type="entry name" value="TagF_sf"/>
</dbReference>
<dbReference type="NCBIfam" id="TIGR03373">
    <property type="entry name" value="VI_minor_4"/>
    <property type="match status" value="1"/>
</dbReference>
<proteinExistence type="predicted"/>
<comment type="caution">
    <text evidence="1">The sequence shown here is derived from an EMBL/GenBank/DDBJ whole genome shotgun (WGS) entry which is preliminary data.</text>
</comment>
<keyword evidence="2" id="KW-1185">Reference proteome</keyword>
<dbReference type="InterPro" id="IPR017748">
    <property type="entry name" value="TagF"/>
</dbReference>
<dbReference type="Proteomes" id="UP000309819">
    <property type="component" value="Unassembled WGS sequence"/>
</dbReference>
<dbReference type="PIRSF" id="PIRSF029287">
    <property type="entry name" value="UCP029287"/>
    <property type="match status" value="1"/>
</dbReference>
<dbReference type="Pfam" id="PF09867">
    <property type="entry name" value="TagF_N"/>
    <property type="match status" value="1"/>
</dbReference>